<dbReference type="OrthoDB" id="9814703at2"/>
<dbReference type="Pfam" id="PF00440">
    <property type="entry name" value="TetR_N"/>
    <property type="match status" value="1"/>
</dbReference>
<dbReference type="PROSITE" id="PS50977">
    <property type="entry name" value="HTH_TETR_2"/>
    <property type="match status" value="1"/>
</dbReference>
<evidence type="ECO:0000313" key="6">
    <source>
        <dbReference type="EMBL" id="OAM91462.1"/>
    </source>
</evidence>
<reference evidence="6 7" key="1">
    <citation type="submission" date="2016-01" db="EMBL/GenBank/DDBJ databases">
        <title>High potential of lignocellulose degradation of a new Verrucomicrobia species.</title>
        <authorList>
            <person name="Wang Y."/>
            <person name="Shi Y."/>
            <person name="Qiu Z."/>
            <person name="Liu S."/>
            <person name="Yang H."/>
        </authorList>
    </citation>
    <scope>NUCLEOTIDE SEQUENCE [LARGE SCALE GENOMIC DNA]</scope>
    <source>
        <strain evidence="6 7">TSB47</strain>
    </source>
</reference>
<dbReference type="AlphaFoldDB" id="A0A178INQ5"/>
<dbReference type="InterPro" id="IPR001647">
    <property type="entry name" value="HTH_TetR"/>
</dbReference>
<comment type="caution">
    <text evidence="6">The sequence shown here is derived from an EMBL/GenBank/DDBJ whole genome shotgun (WGS) entry which is preliminary data.</text>
</comment>
<keyword evidence="7" id="KW-1185">Reference proteome</keyword>
<proteinExistence type="predicted"/>
<organism evidence="6 7">
    <name type="scientific">Termitidicoccus mucosus</name>
    <dbReference type="NCBI Taxonomy" id="1184151"/>
    <lineage>
        <taxon>Bacteria</taxon>
        <taxon>Pseudomonadati</taxon>
        <taxon>Verrucomicrobiota</taxon>
        <taxon>Opitutia</taxon>
        <taxon>Opitutales</taxon>
        <taxon>Opitutaceae</taxon>
        <taxon>Termitidicoccus</taxon>
    </lineage>
</organism>
<dbReference type="GO" id="GO:0003677">
    <property type="term" value="F:DNA binding"/>
    <property type="evidence" value="ECO:0007669"/>
    <property type="project" value="UniProtKB-UniRule"/>
</dbReference>
<dbReference type="PANTHER" id="PTHR47506">
    <property type="entry name" value="TRANSCRIPTIONAL REGULATORY PROTEIN"/>
    <property type="match status" value="1"/>
</dbReference>
<evidence type="ECO:0000256" key="1">
    <source>
        <dbReference type="ARBA" id="ARBA00023015"/>
    </source>
</evidence>
<dbReference type="InterPro" id="IPR011075">
    <property type="entry name" value="TetR_C"/>
</dbReference>
<dbReference type="Gene3D" id="1.10.357.10">
    <property type="entry name" value="Tetracycline Repressor, domain 2"/>
    <property type="match status" value="1"/>
</dbReference>
<dbReference type="InterPro" id="IPR009057">
    <property type="entry name" value="Homeodomain-like_sf"/>
</dbReference>
<sequence length="204" mass="22713">MGRPSDSKERLLEAARDLIWERSYGMVTIDAICDKAGVKKGSFYYFFNSKSDLAVAAIDTNWTENSKPVWDSLFSASLPPLERIRNFFRASHDNQARLQKEHGRVLGCPCFSLGSEICNQDESIRLKVQEILQKQIRYFESAIRDAQAEGTLPAGDAAAKARSLFALFEGSLGQARIQNDLAFLRTLPGLALEILGSSRLPEPV</sequence>
<dbReference type="SUPFAM" id="SSF46689">
    <property type="entry name" value="Homeodomain-like"/>
    <property type="match status" value="1"/>
</dbReference>
<feature type="domain" description="HTH tetR-type" evidence="5">
    <location>
        <begin position="5"/>
        <end position="65"/>
    </location>
</feature>
<name>A0A178INQ5_9BACT</name>
<evidence type="ECO:0000256" key="3">
    <source>
        <dbReference type="ARBA" id="ARBA00023163"/>
    </source>
</evidence>
<protein>
    <submittedName>
        <fullName evidence="6">Transcriptional regulator</fullName>
    </submittedName>
</protein>
<accession>A0A178INQ5</accession>
<dbReference type="Pfam" id="PF16925">
    <property type="entry name" value="TetR_C_13"/>
    <property type="match status" value="1"/>
</dbReference>
<dbReference type="SUPFAM" id="SSF48498">
    <property type="entry name" value="Tetracyclin repressor-like, C-terminal domain"/>
    <property type="match status" value="1"/>
</dbReference>
<evidence type="ECO:0000256" key="4">
    <source>
        <dbReference type="PROSITE-ProRule" id="PRU00335"/>
    </source>
</evidence>
<dbReference type="EMBL" id="LRRQ01000027">
    <property type="protein sequence ID" value="OAM91462.1"/>
    <property type="molecule type" value="Genomic_DNA"/>
</dbReference>
<dbReference type="PANTHER" id="PTHR47506:SF1">
    <property type="entry name" value="HTH-TYPE TRANSCRIPTIONAL REGULATOR YJDC"/>
    <property type="match status" value="1"/>
</dbReference>
<feature type="DNA-binding region" description="H-T-H motif" evidence="4">
    <location>
        <begin position="28"/>
        <end position="47"/>
    </location>
</feature>
<evidence type="ECO:0000313" key="7">
    <source>
        <dbReference type="Proteomes" id="UP000078486"/>
    </source>
</evidence>
<keyword evidence="3" id="KW-0804">Transcription</keyword>
<evidence type="ECO:0000256" key="2">
    <source>
        <dbReference type="ARBA" id="ARBA00023125"/>
    </source>
</evidence>
<dbReference type="InterPro" id="IPR036271">
    <property type="entry name" value="Tet_transcr_reg_TetR-rel_C_sf"/>
</dbReference>
<keyword evidence="2 4" id="KW-0238">DNA-binding</keyword>
<dbReference type="STRING" id="1184151.AW736_03115"/>
<gene>
    <name evidence="6" type="ORF">AW736_03115</name>
</gene>
<keyword evidence="1" id="KW-0805">Transcription regulation</keyword>
<evidence type="ECO:0000259" key="5">
    <source>
        <dbReference type="PROSITE" id="PS50977"/>
    </source>
</evidence>
<dbReference type="RefSeq" id="WP_068768814.1">
    <property type="nucleotide sequence ID" value="NZ_CP109796.1"/>
</dbReference>
<dbReference type="PRINTS" id="PR00455">
    <property type="entry name" value="HTHTETR"/>
</dbReference>
<dbReference type="Proteomes" id="UP000078486">
    <property type="component" value="Unassembled WGS sequence"/>
</dbReference>